<reference evidence="2" key="1">
    <citation type="journal article" date="2021" name="Proc. Natl. Acad. Sci. U.S.A.">
        <title>A Catalog of Tens of Thousands of Viruses from Human Metagenomes Reveals Hidden Associations with Chronic Diseases.</title>
        <authorList>
            <person name="Tisza M.J."/>
            <person name="Buck C.B."/>
        </authorList>
    </citation>
    <scope>NUCLEOTIDE SEQUENCE</scope>
    <source>
        <strain evidence="2">CtnLs3</strain>
    </source>
</reference>
<proteinExistence type="predicted"/>
<evidence type="ECO:0000313" key="2">
    <source>
        <dbReference type="EMBL" id="DAF61205.1"/>
    </source>
</evidence>
<sequence>MPSSLNTRSIPSVSASTSITASHASAGSVSSR</sequence>
<organism evidence="2">
    <name type="scientific">Siphoviridae sp. ctnLs3</name>
    <dbReference type="NCBI Taxonomy" id="2827937"/>
    <lineage>
        <taxon>Viruses</taxon>
        <taxon>Duplodnaviria</taxon>
        <taxon>Heunggongvirae</taxon>
        <taxon>Uroviricota</taxon>
        <taxon>Caudoviricetes</taxon>
    </lineage>
</organism>
<feature type="region of interest" description="Disordered" evidence="1">
    <location>
        <begin position="1"/>
        <end position="32"/>
    </location>
</feature>
<name>A0A8S5TD32_9CAUD</name>
<feature type="compositionally biased region" description="Low complexity" evidence="1">
    <location>
        <begin position="9"/>
        <end position="32"/>
    </location>
</feature>
<accession>A0A8S5TD32</accession>
<protein>
    <submittedName>
        <fullName evidence="2">Uncharacterized protein</fullName>
    </submittedName>
</protein>
<evidence type="ECO:0000256" key="1">
    <source>
        <dbReference type="SAM" id="MobiDB-lite"/>
    </source>
</evidence>
<dbReference type="EMBL" id="BK032804">
    <property type="protein sequence ID" value="DAF61205.1"/>
    <property type="molecule type" value="Genomic_DNA"/>
</dbReference>